<sequence length="376" mass="42740">MQKLIKRANQAQRQAAKRATEIAKKERTILAVQSRGRISSASKEIRQNIKDARKARREDWELGPLAPKRDLGFNKYGLINEIVRADWSAYGTQVMRPEVVEKRCAWAGGVKELCLVPNDRVVILEGPDKGKIDRIRAVNIETGSVTLDKCHHSLMSNSLTSESHLTPMPISIDSVRLVHPLTDPKTGVTRDVIINELRGTIPNMKSPNMSYDRWEYGQKRDRIVPGLNVVIPWPEVTPPKFETTKADTIRENVEDRTFYYNLLSPPMPESVLDELRNKYSKFRTRHEDWYVSQKEIEEAEKRRRQETIKSMQTPLDEFHEKQSKLRAQQKEPELTDAMLEKLGQLMADKKAAKKAALAEAASSPAPSSAPTASPPQ</sequence>
<dbReference type="OrthoDB" id="359154at2759"/>
<dbReference type="GO" id="GO:0003723">
    <property type="term" value="F:RNA binding"/>
    <property type="evidence" value="ECO:0007669"/>
    <property type="project" value="InterPro"/>
</dbReference>
<evidence type="ECO:0000256" key="4">
    <source>
        <dbReference type="SAM" id="MobiDB-lite"/>
    </source>
</evidence>
<dbReference type="EMBL" id="JAGPNK010000006">
    <property type="protein sequence ID" value="KAH7319666.1"/>
    <property type="molecule type" value="Genomic_DNA"/>
</dbReference>
<evidence type="ECO:0000256" key="1">
    <source>
        <dbReference type="ARBA" id="ARBA00010618"/>
    </source>
</evidence>
<evidence type="ECO:0000256" key="3">
    <source>
        <dbReference type="ARBA" id="ARBA00023274"/>
    </source>
</evidence>
<keyword evidence="2" id="KW-0689">Ribosomal protein</keyword>
<dbReference type="InterPro" id="IPR041988">
    <property type="entry name" value="Ribosomal_uL24_KOW"/>
</dbReference>
<keyword evidence="3" id="KW-0687">Ribonucleoprotein</keyword>
<dbReference type="Proteomes" id="UP000813444">
    <property type="component" value="Unassembled WGS sequence"/>
</dbReference>
<dbReference type="AlphaFoldDB" id="A0A8K0STH4"/>
<evidence type="ECO:0000313" key="6">
    <source>
        <dbReference type="Proteomes" id="UP000813444"/>
    </source>
</evidence>
<proteinExistence type="inferred from homology"/>
<reference evidence="5" key="1">
    <citation type="journal article" date="2021" name="Nat. Commun.">
        <title>Genetic determinants of endophytism in the Arabidopsis root mycobiome.</title>
        <authorList>
            <person name="Mesny F."/>
            <person name="Miyauchi S."/>
            <person name="Thiergart T."/>
            <person name="Pickel B."/>
            <person name="Atanasova L."/>
            <person name="Karlsson M."/>
            <person name="Huettel B."/>
            <person name="Barry K.W."/>
            <person name="Haridas S."/>
            <person name="Chen C."/>
            <person name="Bauer D."/>
            <person name="Andreopoulos W."/>
            <person name="Pangilinan J."/>
            <person name="LaButti K."/>
            <person name="Riley R."/>
            <person name="Lipzen A."/>
            <person name="Clum A."/>
            <person name="Drula E."/>
            <person name="Henrissat B."/>
            <person name="Kohler A."/>
            <person name="Grigoriev I.V."/>
            <person name="Martin F.M."/>
            <person name="Hacquard S."/>
        </authorList>
    </citation>
    <scope>NUCLEOTIDE SEQUENCE</scope>
    <source>
        <strain evidence="5">MPI-CAGE-CH-0235</strain>
    </source>
</reference>
<feature type="region of interest" description="Disordered" evidence="4">
    <location>
        <begin position="354"/>
        <end position="376"/>
    </location>
</feature>
<accession>A0A8K0STH4</accession>
<dbReference type="GO" id="GO:0003735">
    <property type="term" value="F:structural constituent of ribosome"/>
    <property type="evidence" value="ECO:0007669"/>
    <property type="project" value="InterPro"/>
</dbReference>
<feature type="region of interest" description="Disordered" evidence="4">
    <location>
        <begin position="310"/>
        <end position="332"/>
    </location>
</feature>
<keyword evidence="6" id="KW-1185">Reference proteome</keyword>
<protein>
    <submittedName>
        <fullName evidence="5">KOW motif-containing protein</fullName>
    </submittedName>
</protein>
<dbReference type="CDD" id="cd06089">
    <property type="entry name" value="KOW_RPL26"/>
    <property type="match status" value="1"/>
</dbReference>
<feature type="compositionally biased region" description="Basic and acidic residues" evidence="4">
    <location>
        <begin position="316"/>
        <end position="332"/>
    </location>
</feature>
<organism evidence="5 6">
    <name type="scientific">Stachybotrys elegans</name>
    <dbReference type="NCBI Taxonomy" id="80388"/>
    <lineage>
        <taxon>Eukaryota</taxon>
        <taxon>Fungi</taxon>
        <taxon>Dikarya</taxon>
        <taxon>Ascomycota</taxon>
        <taxon>Pezizomycotina</taxon>
        <taxon>Sordariomycetes</taxon>
        <taxon>Hypocreomycetidae</taxon>
        <taxon>Hypocreales</taxon>
        <taxon>Stachybotryaceae</taxon>
        <taxon>Stachybotrys</taxon>
    </lineage>
</organism>
<dbReference type="InterPro" id="IPR008991">
    <property type="entry name" value="Translation_prot_SH3-like_sf"/>
</dbReference>
<evidence type="ECO:0000313" key="5">
    <source>
        <dbReference type="EMBL" id="KAH7319666.1"/>
    </source>
</evidence>
<name>A0A8K0STH4_9HYPO</name>
<dbReference type="PANTHER" id="PTHR12903">
    <property type="entry name" value="MITOCHONDRIAL RIBOSOMAL PROTEIN L24"/>
    <property type="match status" value="1"/>
</dbReference>
<dbReference type="GO" id="GO:0005840">
    <property type="term" value="C:ribosome"/>
    <property type="evidence" value="ECO:0007669"/>
    <property type="project" value="UniProtKB-KW"/>
</dbReference>
<dbReference type="GO" id="GO:1990904">
    <property type="term" value="C:ribonucleoprotein complex"/>
    <property type="evidence" value="ECO:0007669"/>
    <property type="project" value="UniProtKB-KW"/>
</dbReference>
<dbReference type="InterPro" id="IPR003256">
    <property type="entry name" value="Ribosomal_uL24"/>
</dbReference>
<evidence type="ECO:0000256" key="2">
    <source>
        <dbReference type="ARBA" id="ARBA00022980"/>
    </source>
</evidence>
<comment type="caution">
    <text evidence="5">The sequence shown here is derived from an EMBL/GenBank/DDBJ whole genome shotgun (WGS) entry which is preliminary data.</text>
</comment>
<dbReference type="Pfam" id="PF22682">
    <property type="entry name" value="Ribosomal_uL24m-like"/>
    <property type="match status" value="1"/>
</dbReference>
<gene>
    <name evidence="5" type="ORF">B0I35DRAFT_477992</name>
</gene>
<dbReference type="GO" id="GO:0006412">
    <property type="term" value="P:translation"/>
    <property type="evidence" value="ECO:0007669"/>
    <property type="project" value="InterPro"/>
</dbReference>
<dbReference type="SUPFAM" id="SSF50104">
    <property type="entry name" value="Translation proteins SH3-like domain"/>
    <property type="match status" value="1"/>
</dbReference>
<comment type="similarity">
    <text evidence="1">Belongs to the universal ribosomal protein uL24 family.</text>
</comment>